<evidence type="ECO:0000259" key="1">
    <source>
        <dbReference type="Pfam" id="PF24749"/>
    </source>
</evidence>
<protein>
    <recommendedName>
        <fullName evidence="1">DUF7695 domain-containing protein</fullName>
    </recommendedName>
</protein>
<dbReference type="InterPro" id="IPR056112">
    <property type="entry name" value="DUF7695"/>
</dbReference>
<evidence type="ECO:0000313" key="2">
    <source>
        <dbReference type="EMBL" id="SUP41112.1"/>
    </source>
</evidence>
<evidence type="ECO:0000313" key="3">
    <source>
        <dbReference type="Proteomes" id="UP000255367"/>
    </source>
</evidence>
<dbReference type="AlphaFoldDB" id="A0A380NHC3"/>
<proteinExistence type="predicted"/>
<sequence length="61" mass="7294">MQKIFTNKIKCKFCGDVIESTFMHDYKTCSCQRVAVDGVHEYLRRCFVEEDDYIELSDYIE</sequence>
<dbReference type="OrthoDB" id="2628539at2"/>
<dbReference type="RefSeq" id="WP_115309731.1">
    <property type="nucleotide sequence ID" value="NZ_UHIO01000001.1"/>
</dbReference>
<dbReference type="EMBL" id="UHIO01000001">
    <property type="protein sequence ID" value="SUP41112.1"/>
    <property type="molecule type" value="Genomic_DNA"/>
</dbReference>
<name>A0A380NHC3_9FIRM</name>
<gene>
    <name evidence="2" type="ORF">NCTC12020_00487</name>
</gene>
<feature type="domain" description="DUF7695" evidence="1">
    <location>
        <begin position="3"/>
        <end position="59"/>
    </location>
</feature>
<dbReference type="Pfam" id="PF24749">
    <property type="entry name" value="DUF7695"/>
    <property type="match status" value="1"/>
</dbReference>
<organism evidence="2 3">
    <name type="scientific">Veillonella criceti</name>
    <dbReference type="NCBI Taxonomy" id="103891"/>
    <lineage>
        <taxon>Bacteria</taxon>
        <taxon>Bacillati</taxon>
        <taxon>Bacillota</taxon>
        <taxon>Negativicutes</taxon>
        <taxon>Veillonellales</taxon>
        <taxon>Veillonellaceae</taxon>
        <taxon>Veillonella</taxon>
    </lineage>
</organism>
<accession>A0A380NHC3</accession>
<reference evidence="2 3" key="1">
    <citation type="submission" date="2018-06" db="EMBL/GenBank/DDBJ databases">
        <authorList>
            <consortium name="Pathogen Informatics"/>
            <person name="Doyle S."/>
        </authorList>
    </citation>
    <scope>NUCLEOTIDE SEQUENCE [LARGE SCALE GENOMIC DNA]</scope>
    <source>
        <strain evidence="2 3">NCTC12020</strain>
    </source>
</reference>
<dbReference type="Proteomes" id="UP000255367">
    <property type="component" value="Unassembled WGS sequence"/>
</dbReference>
<keyword evidence="3" id="KW-1185">Reference proteome</keyword>